<dbReference type="GO" id="GO:0008028">
    <property type="term" value="F:monocarboxylic acid transmembrane transporter activity"/>
    <property type="evidence" value="ECO:0007669"/>
    <property type="project" value="TreeGrafter"/>
</dbReference>
<dbReference type="InterPro" id="IPR036259">
    <property type="entry name" value="MFS_trans_sf"/>
</dbReference>
<dbReference type="FunCoup" id="A0A6L2Q1Z1">
    <property type="interactions" value="4"/>
</dbReference>
<feature type="compositionally biased region" description="Basic residues" evidence="1">
    <location>
        <begin position="1"/>
        <end position="11"/>
    </location>
</feature>
<dbReference type="InParanoid" id="A0A6L2Q1Z1"/>
<feature type="transmembrane region" description="Helical" evidence="2">
    <location>
        <begin position="106"/>
        <end position="125"/>
    </location>
</feature>
<dbReference type="PANTHER" id="PTHR11360:SF284">
    <property type="entry name" value="EG:103B4.3 PROTEIN-RELATED"/>
    <property type="match status" value="1"/>
</dbReference>
<gene>
    <name evidence="3" type="ORF">Cfor_11232</name>
</gene>
<keyword evidence="2" id="KW-0472">Membrane</keyword>
<evidence type="ECO:0000313" key="3">
    <source>
        <dbReference type="EMBL" id="GFG38819.1"/>
    </source>
</evidence>
<feature type="transmembrane region" description="Helical" evidence="2">
    <location>
        <begin position="164"/>
        <end position="183"/>
    </location>
</feature>
<dbReference type="EMBL" id="BLKM01000822">
    <property type="protein sequence ID" value="GFG38819.1"/>
    <property type="molecule type" value="Genomic_DNA"/>
</dbReference>
<accession>A0A6L2Q1Z1</accession>
<protein>
    <recommendedName>
        <fullName evidence="5">Major facilitator superfamily (MFS) profile domain-containing protein</fullName>
    </recommendedName>
</protein>
<evidence type="ECO:0000313" key="4">
    <source>
        <dbReference type="Proteomes" id="UP000502823"/>
    </source>
</evidence>
<evidence type="ECO:0008006" key="5">
    <source>
        <dbReference type="Google" id="ProtNLM"/>
    </source>
</evidence>
<proteinExistence type="predicted"/>
<dbReference type="Proteomes" id="UP000502823">
    <property type="component" value="Unassembled WGS sequence"/>
</dbReference>
<dbReference type="InterPro" id="IPR050327">
    <property type="entry name" value="Proton-linked_MCT"/>
</dbReference>
<keyword evidence="2" id="KW-0812">Transmembrane</keyword>
<reference evidence="4" key="1">
    <citation type="submission" date="2020-01" db="EMBL/GenBank/DDBJ databases">
        <title>Draft genome sequence of the Termite Coptotermes fromosanus.</title>
        <authorList>
            <person name="Itakura S."/>
            <person name="Yosikawa Y."/>
            <person name="Umezawa K."/>
        </authorList>
    </citation>
    <scope>NUCLEOTIDE SEQUENCE [LARGE SCALE GENOMIC DNA]</scope>
</reference>
<feature type="transmembrane region" description="Helical" evidence="2">
    <location>
        <begin position="510"/>
        <end position="531"/>
    </location>
</feature>
<dbReference type="AlphaFoldDB" id="A0A6L2Q1Z1"/>
<feature type="transmembrane region" description="Helical" evidence="2">
    <location>
        <begin position="195"/>
        <end position="214"/>
    </location>
</feature>
<feature type="non-terminal residue" evidence="3">
    <location>
        <position position="552"/>
    </location>
</feature>
<keyword evidence="4" id="KW-1185">Reference proteome</keyword>
<keyword evidence="2" id="KW-1133">Transmembrane helix</keyword>
<feature type="region of interest" description="Disordered" evidence="1">
    <location>
        <begin position="1"/>
        <end position="31"/>
    </location>
</feature>
<dbReference type="OrthoDB" id="6499973at2759"/>
<evidence type="ECO:0000256" key="1">
    <source>
        <dbReference type="SAM" id="MobiDB-lite"/>
    </source>
</evidence>
<comment type="caution">
    <text evidence="3">The sequence shown here is derived from an EMBL/GenBank/DDBJ whole genome shotgun (WGS) entry which is preliminary data.</text>
</comment>
<feature type="compositionally biased region" description="Basic and acidic residues" evidence="1">
    <location>
        <begin position="15"/>
        <end position="24"/>
    </location>
</feature>
<feature type="transmembrane region" description="Helical" evidence="2">
    <location>
        <begin position="76"/>
        <end position="94"/>
    </location>
</feature>
<organism evidence="3 4">
    <name type="scientific">Coptotermes formosanus</name>
    <name type="common">Formosan subterranean termite</name>
    <dbReference type="NCBI Taxonomy" id="36987"/>
    <lineage>
        <taxon>Eukaryota</taxon>
        <taxon>Metazoa</taxon>
        <taxon>Ecdysozoa</taxon>
        <taxon>Arthropoda</taxon>
        <taxon>Hexapoda</taxon>
        <taxon>Insecta</taxon>
        <taxon>Pterygota</taxon>
        <taxon>Neoptera</taxon>
        <taxon>Polyneoptera</taxon>
        <taxon>Dictyoptera</taxon>
        <taxon>Blattodea</taxon>
        <taxon>Blattoidea</taxon>
        <taxon>Termitoidae</taxon>
        <taxon>Rhinotermitidae</taxon>
        <taxon>Coptotermes</taxon>
    </lineage>
</organism>
<dbReference type="PANTHER" id="PTHR11360">
    <property type="entry name" value="MONOCARBOXYLATE TRANSPORTER"/>
    <property type="match status" value="1"/>
</dbReference>
<evidence type="ECO:0000256" key="2">
    <source>
        <dbReference type="SAM" id="Phobius"/>
    </source>
</evidence>
<feature type="transmembrane region" description="Helical" evidence="2">
    <location>
        <begin position="131"/>
        <end position="152"/>
    </location>
</feature>
<feature type="transmembrane region" description="Helical" evidence="2">
    <location>
        <begin position="474"/>
        <end position="498"/>
    </location>
</feature>
<dbReference type="CDD" id="cd17352">
    <property type="entry name" value="MFS_MCT_SLC16"/>
    <property type="match status" value="1"/>
</dbReference>
<dbReference type="InterPro" id="IPR011701">
    <property type="entry name" value="MFS"/>
</dbReference>
<feature type="transmembrane region" description="Helical" evidence="2">
    <location>
        <begin position="37"/>
        <end position="64"/>
    </location>
</feature>
<dbReference type="Pfam" id="PF07690">
    <property type="entry name" value="MFS_1"/>
    <property type="match status" value="1"/>
</dbReference>
<dbReference type="FunFam" id="1.20.1250.20:FF:000271">
    <property type="entry name" value="Monocarboxylate transporter"/>
    <property type="match status" value="1"/>
</dbReference>
<dbReference type="Gene3D" id="1.20.1250.20">
    <property type="entry name" value="MFS general substrate transporter like domains"/>
    <property type="match status" value="2"/>
</dbReference>
<name>A0A6L2Q1Z1_COPFO</name>
<sequence>MTHAAAPRRRTCSATHEDNTHEEMDSNLQPPPPDGGWGWVVVFASFMIHIVTDGVTYSFGVFYLTFLHYFNEGKGATAWIASILVGVTLCSGPISSSFVNKYGCRAVTIAGSFLAAACLVLSVFARNVLTLYFTIGLGTGFGFGLIYLPAIVSVTCYFEKKRSLATGIAVCGSGLGTFLFAPLTEYLIVEYGWRGAMLIIAGFVLNCAILGALFRPVPDVRESKPISRTASVRGIMHQASSGTTNGLQANKDISERDLNQGISNSLTQHDTNPLHRPLSIGHFAIPHAEKIDSKPHPVTSEIARLALSQPALVTTSASVSEHRLKLTFGSQSLRKSSGIMYRRDIFYHGSLHNIPYHRRKRRRSCTWPGHTNFRVLGLKPGSKSFFIQVPLVVSYSPNGGECHTDRLGSNPWLQQDVKHAEEAHQLMEVDGIKGLKQHQDNDDRVTICGCMPCSKETRDTLAEMLDFSLLKDPIFILFTVSNFCTSVGFNIPYVYIVAQAEERGISTNKASLLLAVIGIANLVGRIILGYVSDKPWINRLLVYNVCLTICGL</sequence>
<dbReference type="SUPFAM" id="SSF103473">
    <property type="entry name" value="MFS general substrate transporter"/>
    <property type="match status" value="1"/>
</dbReference>